<dbReference type="AlphaFoldDB" id="A0A2M3ZM72"/>
<dbReference type="EMBL" id="GGFM01008852">
    <property type="protein sequence ID" value="MBW29603.1"/>
    <property type="molecule type" value="Transcribed_RNA"/>
</dbReference>
<organism evidence="1">
    <name type="scientific">Anopheles braziliensis</name>
    <dbReference type="NCBI Taxonomy" id="58242"/>
    <lineage>
        <taxon>Eukaryota</taxon>
        <taxon>Metazoa</taxon>
        <taxon>Ecdysozoa</taxon>
        <taxon>Arthropoda</taxon>
        <taxon>Hexapoda</taxon>
        <taxon>Insecta</taxon>
        <taxon>Pterygota</taxon>
        <taxon>Neoptera</taxon>
        <taxon>Endopterygota</taxon>
        <taxon>Diptera</taxon>
        <taxon>Nematocera</taxon>
        <taxon>Culicoidea</taxon>
        <taxon>Culicidae</taxon>
        <taxon>Anophelinae</taxon>
        <taxon>Anopheles</taxon>
    </lineage>
</organism>
<evidence type="ECO:0000313" key="1">
    <source>
        <dbReference type="EMBL" id="MBW29603.1"/>
    </source>
</evidence>
<protein>
    <submittedName>
        <fullName evidence="1">Uncharacterized protein</fullName>
    </submittedName>
</protein>
<proteinExistence type="predicted"/>
<sequence>MKIIGKSFLSLSPFLFFPLFLSFTHTHYLFLYPSPVDPGYRFAALFGNNRIHHIISIHRIESFLAGRVCYGLGWKRINDGNIQLLHTRA</sequence>
<accession>A0A2M3ZM72</accession>
<name>A0A2M3ZM72_9DIPT</name>
<reference evidence="1" key="1">
    <citation type="submission" date="2018-01" db="EMBL/GenBank/DDBJ databases">
        <title>An insight into the sialome of Amazonian anophelines.</title>
        <authorList>
            <person name="Ribeiro J.M."/>
            <person name="Scarpassa V."/>
            <person name="Calvo E."/>
        </authorList>
    </citation>
    <scope>NUCLEOTIDE SEQUENCE</scope>
    <source>
        <tissue evidence="1">Salivary glands</tissue>
    </source>
</reference>